<dbReference type="RefSeq" id="WP_053937930.1">
    <property type="nucleotide sequence ID" value="NZ_LAQT01000008.1"/>
</dbReference>
<dbReference type="EMBL" id="LAQT01000008">
    <property type="protein sequence ID" value="KPC53098.1"/>
    <property type="molecule type" value="Genomic_DNA"/>
</dbReference>
<gene>
    <name evidence="2" type="ORF">WG78_11425</name>
</gene>
<dbReference type="PATRIC" id="fig|857265.3.peg.2347"/>
<evidence type="ECO:0000313" key="3">
    <source>
        <dbReference type="Proteomes" id="UP000037939"/>
    </source>
</evidence>
<dbReference type="InterPro" id="IPR000073">
    <property type="entry name" value="AB_hydrolase_1"/>
</dbReference>
<dbReference type="AlphaFoldDB" id="A0A0N1JSW2"/>
<dbReference type="GO" id="GO:0055088">
    <property type="term" value="P:lipid homeostasis"/>
    <property type="evidence" value="ECO:0007669"/>
    <property type="project" value="TreeGrafter"/>
</dbReference>
<sequence>MPPRDLELLHSPPTVTPRGSAPLLFVHGAYAGAWCWRDHFMPWFAAQGYDCYALSLSGHGQSAGRDTLDKWSINDYQADLAWAVQQLPRPPVLLGHSLGGFLAQRHAQQYEVESMVLLASVAPWGLFGSLGFMAVASPHLLLGLNRFQWRLGRMDADLHTVRELLFSAALPQSALQDFADRAQPESALALAELMVPQPWLAWGKAQPPACLVLGAAADRIIPVTDVWATARTWQTEPVFLPDIAHAMMLDYRWQSVAQTIHDWLARGG</sequence>
<dbReference type="Proteomes" id="UP000037939">
    <property type="component" value="Unassembled WGS sequence"/>
</dbReference>
<accession>A0A0N1JSW2</accession>
<dbReference type="InterPro" id="IPR029058">
    <property type="entry name" value="AB_hydrolase_fold"/>
</dbReference>
<protein>
    <submittedName>
        <fullName evidence="2">Alpha/beta hydrolase family protein</fullName>
    </submittedName>
</protein>
<feature type="domain" description="AB hydrolase-1" evidence="1">
    <location>
        <begin position="23"/>
        <end position="257"/>
    </location>
</feature>
<dbReference type="OrthoDB" id="9806902at2"/>
<dbReference type="GO" id="GO:0042171">
    <property type="term" value="F:lysophosphatidic acid acyltransferase activity"/>
    <property type="evidence" value="ECO:0007669"/>
    <property type="project" value="TreeGrafter"/>
</dbReference>
<dbReference type="Pfam" id="PF12697">
    <property type="entry name" value="Abhydrolase_6"/>
    <property type="match status" value="1"/>
</dbReference>
<dbReference type="PANTHER" id="PTHR42886:SF42">
    <property type="entry name" value="ALPHA_BETA-HYDROLASES SUPERFAMILY PROTEIN"/>
    <property type="match status" value="1"/>
</dbReference>
<keyword evidence="2" id="KW-0378">Hydrolase</keyword>
<name>A0A0N1JSW2_9NEIS</name>
<comment type="caution">
    <text evidence="2">The sequence shown here is derived from an EMBL/GenBank/DDBJ whole genome shotgun (WGS) entry which is preliminary data.</text>
</comment>
<dbReference type="PANTHER" id="PTHR42886">
    <property type="entry name" value="RE40534P-RELATED"/>
    <property type="match status" value="1"/>
</dbReference>
<reference evidence="2 3" key="1">
    <citation type="submission" date="2015-07" db="EMBL/GenBank/DDBJ databases">
        <title>Draft genome sequence of the Amantichitinum ursilacus IGB-41, a new chitin-degrading bacterium.</title>
        <authorList>
            <person name="Kirstahler P."/>
            <person name="Guenther M."/>
            <person name="Grumaz C."/>
            <person name="Rupp S."/>
            <person name="Zibek S."/>
            <person name="Sohn K."/>
        </authorList>
    </citation>
    <scope>NUCLEOTIDE SEQUENCE [LARGE SCALE GENOMIC DNA]</scope>
    <source>
        <strain evidence="2 3">IGB-41</strain>
    </source>
</reference>
<proteinExistence type="predicted"/>
<evidence type="ECO:0000259" key="1">
    <source>
        <dbReference type="Pfam" id="PF12697"/>
    </source>
</evidence>
<dbReference type="STRING" id="857265.WG78_11425"/>
<organism evidence="2 3">
    <name type="scientific">Amantichitinum ursilacus</name>
    <dbReference type="NCBI Taxonomy" id="857265"/>
    <lineage>
        <taxon>Bacteria</taxon>
        <taxon>Pseudomonadati</taxon>
        <taxon>Pseudomonadota</taxon>
        <taxon>Betaproteobacteria</taxon>
        <taxon>Neisseriales</taxon>
        <taxon>Chitinibacteraceae</taxon>
        <taxon>Amantichitinum</taxon>
    </lineage>
</organism>
<dbReference type="Gene3D" id="3.40.50.1820">
    <property type="entry name" value="alpha/beta hydrolase"/>
    <property type="match status" value="1"/>
</dbReference>
<dbReference type="SUPFAM" id="SSF53474">
    <property type="entry name" value="alpha/beta-Hydrolases"/>
    <property type="match status" value="1"/>
</dbReference>
<dbReference type="GO" id="GO:0006654">
    <property type="term" value="P:phosphatidic acid biosynthetic process"/>
    <property type="evidence" value="ECO:0007669"/>
    <property type="project" value="TreeGrafter"/>
</dbReference>
<keyword evidence="3" id="KW-1185">Reference proteome</keyword>
<evidence type="ECO:0000313" key="2">
    <source>
        <dbReference type="EMBL" id="KPC53098.1"/>
    </source>
</evidence>
<dbReference type="GO" id="GO:0052689">
    <property type="term" value="F:carboxylic ester hydrolase activity"/>
    <property type="evidence" value="ECO:0007669"/>
    <property type="project" value="TreeGrafter"/>
</dbReference>